<accession>A0A935JV65</accession>
<sequence length="72" mass="7879">MLSQAVARKRCASCACWNGQRQPGPTPGWVNIDSELDTGLCVGGGWDGDERRARSACGHWKIWPLVADQHSK</sequence>
<organism evidence="1 2">
    <name type="scientific">Candidatus Dechloromonas phosphorivorans</name>
    <dbReference type="NCBI Taxonomy" id="2899244"/>
    <lineage>
        <taxon>Bacteria</taxon>
        <taxon>Pseudomonadati</taxon>
        <taxon>Pseudomonadota</taxon>
        <taxon>Betaproteobacteria</taxon>
        <taxon>Rhodocyclales</taxon>
        <taxon>Azonexaceae</taxon>
        <taxon>Dechloromonas</taxon>
    </lineage>
</organism>
<dbReference type="EMBL" id="JADJMS010000008">
    <property type="protein sequence ID" value="MBK7414337.1"/>
    <property type="molecule type" value="Genomic_DNA"/>
</dbReference>
<reference evidence="1 2" key="1">
    <citation type="submission" date="2020-10" db="EMBL/GenBank/DDBJ databases">
        <title>Connecting structure to function with the recovery of over 1000 high-quality activated sludge metagenome-assembled genomes encoding full-length rRNA genes using long-read sequencing.</title>
        <authorList>
            <person name="Singleton C.M."/>
            <person name="Petriglieri F."/>
            <person name="Kristensen J.M."/>
            <person name="Kirkegaard R.H."/>
            <person name="Michaelsen T.Y."/>
            <person name="Andersen M.H."/>
            <person name="Karst S.M."/>
            <person name="Dueholm M.S."/>
            <person name="Nielsen P.H."/>
            <person name="Albertsen M."/>
        </authorList>
    </citation>
    <scope>NUCLEOTIDE SEQUENCE [LARGE SCALE GENOMIC DNA]</scope>
    <source>
        <strain evidence="1">EsbW_18-Q3-R4-48_BATAC.463</strain>
    </source>
</reference>
<comment type="caution">
    <text evidence="1">The sequence shown here is derived from an EMBL/GenBank/DDBJ whole genome shotgun (WGS) entry which is preliminary data.</text>
</comment>
<proteinExistence type="predicted"/>
<protein>
    <submittedName>
        <fullName evidence="1">Uncharacterized protein</fullName>
    </submittedName>
</protein>
<gene>
    <name evidence="1" type="ORF">IPJ38_03670</name>
</gene>
<evidence type="ECO:0000313" key="2">
    <source>
        <dbReference type="Proteomes" id="UP000739411"/>
    </source>
</evidence>
<name>A0A935JV65_9RHOO</name>
<evidence type="ECO:0000313" key="1">
    <source>
        <dbReference type="EMBL" id="MBK7414337.1"/>
    </source>
</evidence>
<dbReference type="AlphaFoldDB" id="A0A935JV65"/>
<dbReference type="Proteomes" id="UP000739411">
    <property type="component" value="Unassembled WGS sequence"/>
</dbReference>